<accession>A0A150WGE5</accession>
<reference evidence="9 10" key="1">
    <citation type="submission" date="2016-03" db="EMBL/GenBank/DDBJ databases">
        <authorList>
            <person name="Ploux O."/>
        </authorList>
    </citation>
    <scope>NUCLEOTIDE SEQUENCE [LARGE SCALE GENOMIC DNA]</scope>
    <source>
        <strain evidence="9 10">BER2</strain>
    </source>
</reference>
<evidence type="ECO:0000256" key="4">
    <source>
        <dbReference type="ARBA" id="ARBA00022692"/>
    </source>
</evidence>
<dbReference type="InterPro" id="IPR036259">
    <property type="entry name" value="MFS_trans_sf"/>
</dbReference>
<dbReference type="Gene3D" id="1.20.1250.20">
    <property type="entry name" value="MFS general substrate transporter like domains"/>
    <property type="match status" value="2"/>
</dbReference>
<keyword evidence="5 7" id="KW-1133">Transmembrane helix</keyword>
<feature type="domain" description="Major facilitator superfamily (MFS) profile" evidence="8">
    <location>
        <begin position="184"/>
        <end position="378"/>
    </location>
</feature>
<keyword evidence="4 7" id="KW-0812">Transmembrane</keyword>
<proteinExistence type="predicted"/>
<evidence type="ECO:0000256" key="7">
    <source>
        <dbReference type="SAM" id="Phobius"/>
    </source>
</evidence>
<evidence type="ECO:0000256" key="6">
    <source>
        <dbReference type="ARBA" id="ARBA00023136"/>
    </source>
</evidence>
<name>A0A150WGE5_BDEBC</name>
<comment type="caution">
    <text evidence="9">The sequence shown here is derived from an EMBL/GenBank/DDBJ whole genome shotgun (WGS) entry which is preliminary data.</text>
</comment>
<feature type="transmembrane region" description="Helical" evidence="7">
    <location>
        <begin position="144"/>
        <end position="163"/>
    </location>
</feature>
<gene>
    <name evidence="9" type="ORF">AZI85_06620</name>
</gene>
<evidence type="ECO:0000256" key="2">
    <source>
        <dbReference type="ARBA" id="ARBA00022448"/>
    </source>
</evidence>
<evidence type="ECO:0000313" key="10">
    <source>
        <dbReference type="Proteomes" id="UP000075391"/>
    </source>
</evidence>
<feature type="transmembrane region" description="Helical" evidence="7">
    <location>
        <begin position="194"/>
        <end position="213"/>
    </location>
</feature>
<evidence type="ECO:0000256" key="5">
    <source>
        <dbReference type="ARBA" id="ARBA00022989"/>
    </source>
</evidence>
<sequence length="378" mass="40651">MVSYVAIPYQVYELTKDNWLVGLLGLVQLGPVLIFGILGGTYADRLDRRKLLLVSEFLLSLMILGLTLNAWSDKPSVPLIFILVALFQSIMGFHRPAMDALTQKIVDKKDYAAVGALGSFRYSAGAIVGPALGGILIASFGIKGAYLFDFISFVAAFVALYLMSKIPNPEKRDNSPWTDAKEGLKYAVSKPELIGTYLIDIVAMAFAFPVALFPSMSEQWGGASAAGFLFSAMAVGSLVMTVFSGWTSKVSRHGRAVVIAATLWAVFIIGVGYAQHLWVALVFLGLAGAADMMSGLFRGIIWNETVPNELRGRLSGIEMISYMSGPLIGNARAGWMAAKVSVPFSISVGGAICAVAVIVTAFCLPKFWRYHGHASHTS</sequence>
<dbReference type="SUPFAM" id="SSF103473">
    <property type="entry name" value="MFS general substrate transporter"/>
    <property type="match status" value="1"/>
</dbReference>
<dbReference type="Proteomes" id="UP000075391">
    <property type="component" value="Unassembled WGS sequence"/>
</dbReference>
<evidence type="ECO:0000256" key="3">
    <source>
        <dbReference type="ARBA" id="ARBA00022475"/>
    </source>
</evidence>
<dbReference type="PANTHER" id="PTHR23513">
    <property type="entry name" value="INTEGRAL MEMBRANE EFFLUX PROTEIN-RELATED"/>
    <property type="match status" value="1"/>
</dbReference>
<organism evidence="9 10">
    <name type="scientific">Bdellovibrio bacteriovorus</name>
    <dbReference type="NCBI Taxonomy" id="959"/>
    <lineage>
        <taxon>Bacteria</taxon>
        <taxon>Pseudomonadati</taxon>
        <taxon>Bdellovibrionota</taxon>
        <taxon>Bdellovibrionia</taxon>
        <taxon>Bdellovibrionales</taxon>
        <taxon>Pseudobdellovibrionaceae</taxon>
        <taxon>Bdellovibrio</taxon>
    </lineage>
</organism>
<evidence type="ECO:0000313" key="9">
    <source>
        <dbReference type="EMBL" id="KYG61881.1"/>
    </source>
</evidence>
<feature type="transmembrane region" description="Helical" evidence="7">
    <location>
        <begin position="225"/>
        <end position="244"/>
    </location>
</feature>
<evidence type="ECO:0000259" key="8">
    <source>
        <dbReference type="PROSITE" id="PS50850"/>
    </source>
</evidence>
<protein>
    <submittedName>
        <fullName evidence="9">MFS transporter</fullName>
    </submittedName>
</protein>
<feature type="domain" description="Major facilitator superfamily (MFS) profile" evidence="8">
    <location>
        <begin position="1"/>
        <end position="167"/>
    </location>
</feature>
<evidence type="ECO:0000256" key="1">
    <source>
        <dbReference type="ARBA" id="ARBA00004651"/>
    </source>
</evidence>
<dbReference type="CDD" id="cd06173">
    <property type="entry name" value="MFS_MefA_like"/>
    <property type="match status" value="1"/>
</dbReference>
<feature type="transmembrane region" description="Helical" evidence="7">
    <location>
        <begin position="280"/>
        <end position="300"/>
    </location>
</feature>
<feature type="transmembrane region" description="Helical" evidence="7">
    <location>
        <begin position="256"/>
        <end position="274"/>
    </location>
</feature>
<dbReference type="EMBL" id="LUKF01000016">
    <property type="protein sequence ID" value="KYG61881.1"/>
    <property type="molecule type" value="Genomic_DNA"/>
</dbReference>
<feature type="transmembrane region" description="Helical" evidence="7">
    <location>
        <begin position="344"/>
        <end position="364"/>
    </location>
</feature>
<dbReference type="InterPro" id="IPR020846">
    <property type="entry name" value="MFS_dom"/>
</dbReference>
<dbReference type="Pfam" id="PF05977">
    <property type="entry name" value="MFS_3"/>
    <property type="match status" value="1"/>
</dbReference>
<comment type="subcellular location">
    <subcellularLocation>
        <location evidence="1">Cell membrane</location>
        <topology evidence="1">Multi-pass membrane protein</topology>
    </subcellularLocation>
</comment>
<feature type="transmembrane region" description="Helical" evidence="7">
    <location>
        <begin position="114"/>
        <end position="138"/>
    </location>
</feature>
<dbReference type="GO" id="GO:0022857">
    <property type="term" value="F:transmembrane transporter activity"/>
    <property type="evidence" value="ECO:0007669"/>
    <property type="project" value="InterPro"/>
</dbReference>
<dbReference type="PROSITE" id="PS50850">
    <property type="entry name" value="MFS"/>
    <property type="match status" value="2"/>
</dbReference>
<feature type="transmembrane region" description="Helical" evidence="7">
    <location>
        <begin position="51"/>
        <end position="71"/>
    </location>
</feature>
<keyword evidence="3" id="KW-1003">Cell membrane</keyword>
<keyword evidence="2" id="KW-0813">Transport</keyword>
<dbReference type="GO" id="GO:0005886">
    <property type="term" value="C:plasma membrane"/>
    <property type="evidence" value="ECO:0007669"/>
    <property type="project" value="UniProtKB-SubCell"/>
</dbReference>
<keyword evidence="6 7" id="KW-0472">Membrane</keyword>
<feature type="transmembrane region" description="Helical" evidence="7">
    <location>
        <begin position="20"/>
        <end position="39"/>
    </location>
</feature>
<dbReference type="PANTHER" id="PTHR23513:SF9">
    <property type="entry name" value="ENTEROBACTIN EXPORTER ENTS"/>
    <property type="match status" value="1"/>
</dbReference>
<dbReference type="AlphaFoldDB" id="A0A150WGE5"/>
<feature type="transmembrane region" description="Helical" evidence="7">
    <location>
        <begin position="77"/>
        <end position="93"/>
    </location>
</feature>
<dbReference type="InterPro" id="IPR010290">
    <property type="entry name" value="TM_effector"/>
</dbReference>